<comment type="caution">
    <text evidence="1">The sequence shown here is derived from an EMBL/GenBank/DDBJ whole genome shotgun (WGS) entry which is preliminary data.</text>
</comment>
<accession>A0ABT4DJ09</accession>
<dbReference type="EMBL" id="JAOXXL010000024">
    <property type="protein sequence ID" value="MCY7008592.1"/>
    <property type="molecule type" value="Genomic_DNA"/>
</dbReference>
<organism evidence="1 2">
    <name type="scientific">Fusobacterium simiae</name>
    <dbReference type="NCBI Taxonomy" id="855"/>
    <lineage>
        <taxon>Bacteria</taxon>
        <taxon>Fusobacteriati</taxon>
        <taxon>Fusobacteriota</taxon>
        <taxon>Fusobacteriia</taxon>
        <taxon>Fusobacteriales</taxon>
        <taxon>Fusobacteriaceae</taxon>
        <taxon>Fusobacterium</taxon>
    </lineage>
</organism>
<dbReference type="RefSeq" id="WP_265152437.1">
    <property type="nucleotide sequence ID" value="NZ_JAOXXL010000024.1"/>
</dbReference>
<sequence length="302" mass="34618">MNFTYQLPDNFKIWVCQFLQQFKNIEVATAFDNINYKTQDKGLAYYAGLKGDNWDKHAVDFIIEGFQGDIELLKENINTLKNAINYSLNSEESGFLLKEILFLDTENSSFFKTNKERLSADLKSAKKIYEDLIKVGEKLCLNVNYSGSSSENSINDFVRDMLSSMGYEVKDQSRHGVSTSGLEAGEVDILLTKGGNEIAIYEGMNLSCVNTTYINIHIDKAIKNYNPLGTPTYIIAYVNVVDYNDFWEKYFNHLKRYEYPFPSKIQITEKTLPNAAIKAAFIIVSRDGFDFPVYFMTFNIKK</sequence>
<proteinExistence type="predicted"/>
<protein>
    <recommendedName>
        <fullName evidence="3">Restriction endonuclease</fullName>
    </recommendedName>
</protein>
<evidence type="ECO:0000313" key="1">
    <source>
        <dbReference type="EMBL" id="MCY7008592.1"/>
    </source>
</evidence>
<reference evidence="1" key="1">
    <citation type="submission" date="2022-09" db="EMBL/GenBank/DDBJ databases">
        <authorList>
            <person name="Zoaiter M."/>
        </authorList>
    </citation>
    <scope>NUCLEOTIDE SEQUENCE</scope>
    <source>
        <strain evidence="1">DSM 19848</strain>
    </source>
</reference>
<keyword evidence="2" id="KW-1185">Reference proteome</keyword>
<evidence type="ECO:0000313" key="2">
    <source>
        <dbReference type="Proteomes" id="UP001062738"/>
    </source>
</evidence>
<gene>
    <name evidence="1" type="ORF">OCK72_08065</name>
</gene>
<evidence type="ECO:0008006" key="3">
    <source>
        <dbReference type="Google" id="ProtNLM"/>
    </source>
</evidence>
<dbReference type="Proteomes" id="UP001062738">
    <property type="component" value="Unassembled WGS sequence"/>
</dbReference>
<name>A0ABT4DJ09_FUSSI</name>